<evidence type="ECO:0000313" key="3">
    <source>
        <dbReference type="Proteomes" id="UP000050525"/>
    </source>
</evidence>
<gene>
    <name evidence="2" type="ORF">Y1Q_0005354</name>
</gene>
<proteinExistence type="predicted"/>
<reference evidence="2 3" key="1">
    <citation type="journal article" date="2012" name="Genome Biol.">
        <title>Sequencing three crocodilian genomes to illuminate the evolution of archosaurs and amniotes.</title>
        <authorList>
            <person name="St John J.A."/>
            <person name="Braun E.L."/>
            <person name="Isberg S.R."/>
            <person name="Miles L.G."/>
            <person name="Chong A.Y."/>
            <person name="Gongora J."/>
            <person name="Dalzell P."/>
            <person name="Moran C."/>
            <person name="Bed'hom B."/>
            <person name="Abzhanov A."/>
            <person name="Burgess S.C."/>
            <person name="Cooksey A.M."/>
            <person name="Castoe T.A."/>
            <person name="Crawford N.G."/>
            <person name="Densmore L.D."/>
            <person name="Drew J.C."/>
            <person name="Edwards S.V."/>
            <person name="Faircloth B.C."/>
            <person name="Fujita M.K."/>
            <person name="Greenwold M.J."/>
            <person name="Hoffmann F.G."/>
            <person name="Howard J.M."/>
            <person name="Iguchi T."/>
            <person name="Janes D.E."/>
            <person name="Khan S.Y."/>
            <person name="Kohno S."/>
            <person name="de Koning A.J."/>
            <person name="Lance S.L."/>
            <person name="McCarthy F.M."/>
            <person name="McCormack J.E."/>
            <person name="Merchant M.E."/>
            <person name="Peterson D.G."/>
            <person name="Pollock D.D."/>
            <person name="Pourmand N."/>
            <person name="Raney B.J."/>
            <person name="Roessler K.A."/>
            <person name="Sanford J.R."/>
            <person name="Sawyer R.H."/>
            <person name="Schmidt C.J."/>
            <person name="Triplett E.W."/>
            <person name="Tuberville T.D."/>
            <person name="Venegas-Anaya M."/>
            <person name="Howard J.T."/>
            <person name="Jarvis E.D."/>
            <person name="Guillette L.J.Jr."/>
            <person name="Glenn T.C."/>
            <person name="Green R.E."/>
            <person name="Ray D.A."/>
        </authorList>
    </citation>
    <scope>NUCLEOTIDE SEQUENCE [LARGE SCALE GENOMIC DNA]</scope>
    <source>
        <strain evidence="2">KSC_2009_1</strain>
    </source>
</reference>
<organism evidence="2 3">
    <name type="scientific">Alligator mississippiensis</name>
    <name type="common">American alligator</name>
    <dbReference type="NCBI Taxonomy" id="8496"/>
    <lineage>
        <taxon>Eukaryota</taxon>
        <taxon>Metazoa</taxon>
        <taxon>Chordata</taxon>
        <taxon>Craniata</taxon>
        <taxon>Vertebrata</taxon>
        <taxon>Euteleostomi</taxon>
        <taxon>Archelosauria</taxon>
        <taxon>Archosauria</taxon>
        <taxon>Crocodylia</taxon>
        <taxon>Alligatoridae</taxon>
        <taxon>Alligatorinae</taxon>
        <taxon>Alligator</taxon>
    </lineage>
</organism>
<comment type="caution">
    <text evidence="2">The sequence shown here is derived from an EMBL/GenBank/DDBJ whole genome shotgun (WGS) entry which is preliminary data.</text>
</comment>
<sequence length="135" mass="14704">MGNRPDATTKKKRPLKEKTTQISKARQRRERDSNLKASLTSALQAARWEAEAVKRAPTSAKDSSPLISQGFLEYLTDGATEARRKKAEFTGELGVGAALLEFTSAELHPSWEVSAKYSATSTGKGSSARCFPQSK</sequence>
<protein>
    <submittedName>
        <fullName evidence="2">Uncharacterized protein</fullName>
    </submittedName>
</protein>
<keyword evidence="3" id="KW-1185">Reference proteome</keyword>
<dbReference type="Proteomes" id="UP000050525">
    <property type="component" value="Unassembled WGS sequence"/>
</dbReference>
<evidence type="ECO:0000256" key="1">
    <source>
        <dbReference type="SAM" id="MobiDB-lite"/>
    </source>
</evidence>
<accession>A0A151MVT7</accession>
<evidence type="ECO:0000313" key="2">
    <source>
        <dbReference type="EMBL" id="KYO28558.1"/>
    </source>
</evidence>
<name>A0A151MVT7_ALLMI</name>
<dbReference type="EMBL" id="AKHW03004889">
    <property type="protein sequence ID" value="KYO28558.1"/>
    <property type="molecule type" value="Genomic_DNA"/>
</dbReference>
<dbReference type="AlphaFoldDB" id="A0A151MVT7"/>
<feature type="region of interest" description="Disordered" evidence="1">
    <location>
        <begin position="1"/>
        <end position="38"/>
    </location>
</feature>